<keyword evidence="2 3" id="KW-0732">Signal</keyword>
<evidence type="ECO:0000313" key="6">
    <source>
        <dbReference type="Proteomes" id="UP001155586"/>
    </source>
</evidence>
<dbReference type="InterPro" id="IPR001638">
    <property type="entry name" value="Solute-binding_3/MltF_N"/>
</dbReference>
<dbReference type="RefSeq" id="WP_265686858.1">
    <property type="nucleotide sequence ID" value="NZ_JAKRRX010000019.1"/>
</dbReference>
<proteinExistence type="inferred from homology"/>
<dbReference type="Gene3D" id="3.40.190.10">
    <property type="entry name" value="Periplasmic binding protein-like II"/>
    <property type="match status" value="2"/>
</dbReference>
<name>A0A9X3HQH5_9VIBR</name>
<feature type="domain" description="Solute-binding protein family 3/N-terminal" evidence="4">
    <location>
        <begin position="53"/>
        <end position="245"/>
    </location>
</feature>
<organism evidence="5 6">
    <name type="scientific">Vibrio paucivorans</name>
    <dbReference type="NCBI Taxonomy" id="2829489"/>
    <lineage>
        <taxon>Bacteria</taxon>
        <taxon>Pseudomonadati</taxon>
        <taxon>Pseudomonadota</taxon>
        <taxon>Gammaproteobacteria</taxon>
        <taxon>Vibrionales</taxon>
        <taxon>Vibrionaceae</taxon>
        <taxon>Vibrio</taxon>
    </lineage>
</organism>
<dbReference type="EMBL" id="JAKRRX010000019">
    <property type="protein sequence ID" value="MCW8333234.1"/>
    <property type="molecule type" value="Genomic_DNA"/>
</dbReference>
<feature type="chain" id="PRO_5040941848" evidence="3">
    <location>
        <begin position="22"/>
        <end position="253"/>
    </location>
</feature>
<comment type="caution">
    <text evidence="5">The sequence shown here is derived from an EMBL/GenBank/DDBJ whole genome shotgun (WGS) entry which is preliminary data.</text>
</comment>
<dbReference type="SUPFAM" id="SSF53850">
    <property type="entry name" value="Periplasmic binding protein-like II"/>
    <property type="match status" value="1"/>
</dbReference>
<dbReference type="PANTHER" id="PTHR35936:SF25">
    <property type="entry name" value="ABC TRANSPORTER SUBSTRATE-BINDING PROTEIN"/>
    <property type="match status" value="1"/>
</dbReference>
<dbReference type="Proteomes" id="UP001155586">
    <property type="component" value="Unassembled WGS sequence"/>
</dbReference>
<gene>
    <name evidence="5" type="ORF">MD483_05285</name>
</gene>
<evidence type="ECO:0000256" key="2">
    <source>
        <dbReference type="ARBA" id="ARBA00022729"/>
    </source>
</evidence>
<evidence type="ECO:0000313" key="5">
    <source>
        <dbReference type="EMBL" id="MCW8333234.1"/>
    </source>
</evidence>
<reference evidence="5" key="1">
    <citation type="submission" date="2022-02" db="EMBL/GenBank/DDBJ databases">
        <title>Vibrio sp. nov., a new bacterium isolated from Bohai sea, China.</title>
        <authorList>
            <person name="Yuan Y."/>
        </authorList>
    </citation>
    <scope>NUCLEOTIDE SEQUENCE</scope>
    <source>
        <strain evidence="5">DBSS07</strain>
    </source>
</reference>
<dbReference type="PANTHER" id="PTHR35936">
    <property type="entry name" value="MEMBRANE-BOUND LYTIC MUREIN TRANSGLYCOSYLASE F"/>
    <property type="match status" value="1"/>
</dbReference>
<evidence type="ECO:0000256" key="1">
    <source>
        <dbReference type="ARBA" id="ARBA00010333"/>
    </source>
</evidence>
<protein>
    <submittedName>
        <fullName evidence="5">Transporter substrate-binding domain-containing protein</fullName>
    </submittedName>
</protein>
<dbReference type="AlphaFoldDB" id="A0A9X3HQH5"/>
<accession>A0A9X3HQH5</accession>
<evidence type="ECO:0000256" key="3">
    <source>
        <dbReference type="SAM" id="SignalP"/>
    </source>
</evidence>
<dbReference type="Pfam" id="PF00497">
    <property type="entry name" value="SBP_bac_3"/>
    <property type="match status" value="1"/>
</dbReference>
<sequence length="253" mass="28975">MINYRCILGTLVLIASNSVFASSSVETPNSDKIIKIAAGEWPPFIGEQLEDFGHVGHTIQQVFARQGYSVEFHFYPWKRAYKKASEGEYVATAVWMFTEERTEHFMFSDPVAQEQFVFFHLKENPFQWQSLSNLKGKTLGGGLGYSYGESLDTLINDEQVTIKRVESPEKAFQLLKYRRVELVPEEKHIGMFALSKMPIDTQELITYNPKPFLSNDNFLMFSKAHPDAKKLLTIFNQGLKQFKVSQDTPSLKP</sequence>
<comment type="similarity">
    <text evidence="1">Belongs to the bacterial solute-binding protein 3 family.</text>
</comment>
<evidence type="ECO:0000259" key="4">
    <source>
        <dbReference type="Pfam" id="PF00497"/>
    </source>
</evidence>
<keyword evidence="6" id="KW-1185">Reference proteome</keyword>
<feature type="signal peptide" evidence="3">
    <location>
        <begin position="1"/>
        <end position="21"/>
    </location>
</feature>